<evidence type="ECO:0000256" key="1">
    <source>
        <dbReference type="SAM" id="SignalP"/>
    </source>
</evidence>
<protein>
    <recommendedName>
        <fullName evidence="4">Lipoprotein</fullName>
    </recommendedName>
</protein>
<dbReference type="PROSITE" id="PS51257">
    <property type="entry name" value="PROKAR_LIPOPROTEIN"/>
    <property type="match status" value="1"/>
</dbReference>
<organism evidence="2 3">
    <name type="scientific">Haloferula sargassicola</name>
    <dbReference type="NCBI Taxonomy" id="490096"/>
    <lineage>
        <taxon>Bacteria</taxon>
        <taxon>Pseudomonadati</taxon>
        <taxon>Verrucomicrobiota</taxon>
        <taxon>Verrucomicrobiia</taxon>
        <taxon>Verrucomicrobiales</taxon>
        <taxon>Verrucomicrobiaceae</taxon>
        <taxon>Haloferula</taxon>
    </lineage>
</organism>
<reference evidence="2 3" key="1">
    <citation type="submission" date="2024-02" db="EMBL/GenBank/DDBJ databases">
        <title>Haloferula sargassicola NBRC 104335.</title>
        <authorList>
            <person name="Ichikawa N."/>
            <person name="Katano-Makiyama Y."/>
            <person name="Hidaka K."/>
        </authorList>
    </citation>
    <scope>NUCLEOTIDE SEQUENCE [LARGE SCALE GENOMIC DNA]</scope>
    <source>
        <strain evidence="2 3">NBRC 104335</strain>
    </source>
</reference>
<evidence type="ECO:0008006" key="4">
    <source>
        <dbReference type="Google" id="ProtNLM"/>
    </source>
</evidence>
<name>A0ABP9UNT3_9BACT</name>
<sequence length="145" mass="16186">MIRPLLPLLLSATLLAACAPNMNRSERRAQDRIMLVRGKPETLGARRLHEQASTHRDLAVFIGKRGDPDFIAETSSDDRQYLILYYLKDSQAWACRSWRGQDDTIEFAGPYSITTKEAEILAALKRNSVQSTRSGIASGEVLTPP</sequence>
<dbReference type="EMBL" id="BAABRI010000006">
    <property type="protein sequence ID" value="GAA5482011.1"/>
    <property type="molecule type" value="Genomic_DNA"/>
</dbReference>
<comment type="caution">
    <text evidence="2">The sequence shown here is derived from an EMBL/GenBank/DDBJ whole genome shotgun (WGS) entry which is preliminary data.</text>
</comment>
<dbReference type="Proteomes" id="UP001476282">
    <property type="component" value="Unassembled WGS sequence"/>
</dbReference>
<keyword evidence="3" id="KW-1185">Reference proteome</keyword>
<dbReference type="RefSeq" id="WP_353566159.1">
    <property type="nucleotide sequence ID" value="NZ_BAABRI010000006.1"/>
</dbReference>
<accession>A0ABP9UNT3</accession>
<gene>
    <name evidence="2" type="ORF">Hsar01_01226</name>
</gene>
<feature type="signal peptide" evidence="1">
    <location>
        <begin position="1"/>
        <end position="16"/>
    </location>
</feature>
<proteinExistence type="predicted"/>
<feature type="chain" id="PRO_5047005983" description="Lipoprotein" evidence="1">
    <location>
        <begin position="17"/>
        <end position="145"/>
    </location>
</feature>
<evidence type="ECO:0000313" key="3">
    <source>
        <dbReference type="Proteomes" id="UP001476282"/>
    </source>
</evidence>
<keyword evidence="1" id="KW-0732">Signal</keyword>
<evidence type="ECO:0000313" key="2">
    <source>
        <dbReference type="EMBL" id="GAA5482011.1"/>
    </source>
</evidence>